<evidence type="ECO:0000313" key="3">
    <source>
        <dbReference type="Proteomes" id="UP000504638"/>
    </source>
</evidence>
<dbReference type="Proteomes" id="UP000504638">
    <property type="component" value="Unplaced"/>
</dbReference>
<dbReference type="EMBL" id="ML975181">
    <property type="protein sequence ID" value="KAF1808623.1"/>
    <property type="molecule type" value="Genomic_DNA"/>
</dbReference>
<evidence type="ECO:0000313" key="4">
    <source>
        <dbReference type="RefSeq" id="XP_033530254.1"/>
    </source>
</evidence>
<reference evidence="2 4" key="1">
    <citation type="submission" date="2020-01" db="EMBL/GenBank/DDBJ databases">
        <authorList>
            <consortium name="DOE Joint Genome Institute"/>
            <person name="Haridas S."/>
            <person name="Albert R."/>
            <person name="Binder M."/>
            <person name="Bloem J."/>
            <person name="Labutti K."/>
            <person name="Salamov A."/>
            <person name="Andreopoulos B."/>
            <person name="Baker S.E."/>
            <person name="Barry K."/>
            <person name="Bills G."/>
            <person name="Bluhm B.H."/>
            <person name="Cannon C."/>
            <person name="Castanera R."/>
            <person name="Culley D.E."/>
            <person name="Daum C."/>
            <person name="Ezra D."/>
            <person name="Gonzalez J.B."/>
            <person name="Henrissat B."/>
            <person name="Kuo A."/>
            <person name="Liang C."/>
            <person name="Lipzen A."/>
            <person name="Lutzoni F."/>
            <person name="Magnuson J."/>
            <person name="Mondo S."/>
            <person name="Nolan M."/>
            <person name="Ohm R."/>
            <person name="Pangilinan J."/>
            <person name="Park H.-J."/>
            <person name="Ramirez L."/>
            <person name="Alfaro M."/>
            <person name="Sun H."/>
            <person name="Tritt A."/>
            <person name="Yoshinaga Y."/>
            <person name="Zwiers L.-H."/>
            <person name="Turgeon B.G."/>
            <person name="Goodwin S.B."/>
            <person name="Spatafora J.W."/>
            <person name="Crous P.W."/>
            <person name="Grigoriev I.V."/>
        </authorList>
    </citation>
    <scope>NUCLEOTIDE SEQUENCE</scope>
    <source>
        <strain evidence="2 4">CBS 781.70</strain>
    </source>
</reference>
<keyword evidence="3" id="KW-1185">Reference proteome</keyword>
<dbReference type="Pfam" id="PF22936">
    <property type="entry name" value="Pol_BBD"/>
    <property type="match status" value="1"/>
</dbReference>
<dbReference type="PANTHER" id="PTHR40628:SF1">
    <property type="entry name" value="CHROMO DOMAIN-CONTAINING PROTEIN"/>
    <property type="match status" value="1"/>
</dbReference>
<evidence type="ECO:0000259" key="1">
    <source>
        <dbReference type="Pfam" id="PF22936"/>
    </source>
</evidence>
<accession>A0A6G1FS74</accession>
<protein>
    <recommendedName>
        <fullName evidence="1">Retrovirus-related Pol polyprotein from transposon TNT 1-94-like beta-barrel domain-containing protein</fullName>
    </recommendedName>
</protein>
<feature type="non-terminal residue" evidence="2">
    <location>
        <position position="228"/>
    </location>
</feature>
<name>A0A6G1FS74_9PEZI</name>
<proteinExistence type="predicted"/>
<dbReference type="AlphaFoldDB" id="A0A6G1FS74"/>
<dbReference type="InterPro" id="IPR054722">
    <property type="entry name" value="PolX-like_BBD"/>
</dbReference>
<reference evidence="4" key="2">
    <citation type="submission" date="2020-04" db="EMBL/GenBank/DDBJ databases">
        <authorList>
            <consortium name="NCBI Genome Project"/>
        </authorList>
    </citation>
    <scope>NUCLEOTIDE SEQUENCE</scope>
    <source>
        <strain evidence="4">CBS 781.70</strain>
    </source>
</reference>
<reference evidence="4" key="3">
    <citation type="submission" date="2025-04" db="UniProtKB">
        <authorList>
            <consortium name="RefSeq"/>
        </authorList>
    </citation>
    <scope>IDENTIFICATION</scope>
    <source>
        <strain evidence="4">CBS 781.70</strain>
    </source>
</reference>
<sequence>PLSPDWVYSNQSNVHVAKDKGWFTTYTPFDSKVGCIYHDGTSKVVGIGTVTLSVNRAPRLKGSESHNTIVLNDVLHVPSFLSNVIAMHAVGFNHTWACRKGLFDKNGRYIAYFDPKCTFDVLKLSGPPVGPVVGRSIFLISELERRRVHYLVNATWSNEEYRRWKHHQQAEAYAGNTPYTKAERAWIRRHFRSEFHFLLSYGLKIYDEEDHLEGRAIARALMEDSEDE</sequence>
<feature type="domain" description="Retrovirus-related Pol polyprotein from transposon TNT 1-94-like beta-barrel" evidence="1">
    <location>
        <begin position="6"/>
        <end position="88"/>
    </location>
</feature>
<dbReference type="OrthoDB" id="4232400at2759"/>
<dbReference type="RefSeq" id="XP_033530254.1">
    <property type="nucleotide sequence ID" value="XM_033675767.1"/>
</dbReference>
<gene>
    <name evidence="2 4" type="ORF">P152DRAFT_382703</name>
</gene>
<dbReference type="PANTHER" id="PTHR40628">
    <property type="entry name" value="CHROMO DOMAIN-CONTAINING PROTEIN"/>
    <property type="match status" value="1"/>
</dbReference>
<evidence type="ECO:0000313" key="2">
    <source>
        <dbReference type="EMBL" id="KAF1808623.1"/>
    </source>
</evidence>
<feature type="non-terminal residue" evidence="2">
    <location>
        <position position="1"/>
    </location>
</feature>
<organism evidence="2">
    <name type="scientific">Eremomyces bilateralis CBS 781.70</name>
    <dbReference type="NCBI Taxonomy" id="1392243"/>
    <lineage>
        <taxon>Eukaryota</taxon>
        <taxon>Fungi</taxon>
        <taxon>Dikarya</taxon>
        <taxon>Ascomycota</taxon>
        <taxon>Pezizomycotina</taxon>
        <taxon>Dothideomycetes</taxon>
        <taxon>Dothideomycetes incertae sedis</taxon>
        <taxon>Eremomycetales</taxon>
        <taxon>Eremomycetaceae</taxon>
        <taxon>Eremomyces</taxon>
    </lineage>
</organism>
<dbReference type="GeneID" id="54416337"/>